<dbReference type="EMBL" id="CADCTP010000186">
    <property type="protein sequence ID" value="CAA9253751.1"/>
    <property type="molecule type" value="Genomic_DNA"/>
</dbReference>
<feature type="non-terminal residue" evidence="2">
    <location>
        <position position="54"/>
    </location>
</feature>
<evidence type="ECO:0000256" key="1">
    <source>
        <dbReference type="SAM" id="MobiDB-lite"/>
    </source>
</evidence>
<protein>
    <submittedName>
        <fullName evidence="2">Uncharacterized protein</fullName>
    </submittedName>
</protein>
<organism evidence="2">
    <name type="scientific">uncultured Mycobacteriales bacterium</name>
    <dbReference type="NCBI Taxonomy" id="581187"/>
    <lineage>
        <taxon>Bacteria</taxon>
        <taxon>Bacillati</taxon>
        <taxon>Actinomycetota</taxon>
        <taxon>Actinomycetes</taxon>
        <taxon>Mycobacteriales</taxon>
        <taxon>environmental samples</taxon>
    </lineage>
</organism>
<evidence type="ECO:0000313" key="2">
    <source>
        <dbReference type="EMBL" id="CAA9253751.1"/>
    </source>
</evidence>
<gene>
    <name evidence="2" type="ORF">AVDCRST_MAG41-2068</name>
</gene>
<dbReference type="AlphaFoldDB" id="A0A6J4IJU6"/>
<name>A0A6J4IJU6_9ACTN</name>
<reference evidence="2" key="1">
    <citation type="submission" date="2020-02" db="EMBL/GenBank/DDBJ databases">
        <authorList>
            <person name="Meier V. D."/>
        </authorList>
    </citation>
    <scope>NUCLEOTIDE SEQUENCE</scope>
    <source>
        <strain evidence="2">AVDCRST_MAG41</strain>
    </source>
</reference>
<accession>A0A6J4IJU6</accession>
<sequence>MSQSETAPGLPGAERVLDRTAEVAVEVDAHGVDRAESASAGGPVEVTGDPAGAA</sequence>
<feature type="region of interest" description="Disordered" evidence="1">
    <location>
        <begin position="29"/>
        <end position="54"/>
    </location>
</feature>
<proteinExistence type="predicted"/>